<dbReference type="Pfam" id="PF01547">
    <property type="entry name" value="SBP_bac_1"/>
    <property type="match status" value="1"/>
</dbReference>
<keyword evidence="2" id="KW-0732">Signal</keyword>
<protein>
    <submittedName>
        <fullName evidence="4">Ferric iron ABC transporter, iron-binding protein</fullName>
    </submittedName>
</protein>
<dbReference type="PATRIC" id="fig|423471.3.peg.2953"/>
<dbReference type="GO" id="GO:0030288">
    <property type="term" value="C:outer membrane-bounded periplasmic space"/>
    <property type="evidence" value="ECO:0007669"/>
    <property type="project" value="TreeGrafter"/>
</dbReference>
<dbReference type="Proteomes" id="UP000003477">
    <property type="component" value="Unassembled WGS sequence"/>
</dbReference>
<evidence type="ECO:0000256" key="2">
    <source>
        <dbReference type="ARBA" id="ARBA00022729"/>
    </source>
</evidence>
<sequence length="186" mass="20445">MNKLSRRIFLSGSTAVTVVGVSQLVTSCGNNNNNNNNASDNPSSPPATPTTGEVNLYSSRHYNTDTELYNGFTKETGIKVNLVEGKADELIERIKSEGENTQADVFMTVDVARLWRAEDAAIFAPTSSAILEERIPASLRDPNGLWFGFTRRARVIMYNQDKVKPEELSTYEDLAGPKWKGLGNIG</sequence>
<evidence type="ECO:0000313" key="4">
    <source>
        <dbReference type="EMBL" id="EHJ12142.1"/>
    </source>
</evidence>
<dbReference type="PROSITE" id="PS51257">
    <property type="entry name" value="PROKAR_LIPOPROTEIN"/>
    <property type="match status" value="1"/>
</dbReference>
<dbReference type="PANTHER" id="PTHR30006">
    <property type="entry name" value="THIAMINE-BINDING PERIPLASMIC PROTEIN-RELATED"/>
    <property type="match status" value="1"/>
</dbReference>
<keyword evidence="1" id="KW-0408">Iron</keyword>
<organism evidence="4 5">
    <name type="scientific">Crocosphaera watsonii WH 0003</name>
    <dbReference type="NCBI Taxonomy" id="423471"/>
    <lineage>
        <taxon>Bacteria</taxon>
        <taxon>Bacillati</taxon>
        <taxon>Cyanobacteriota</taxon>
        <taxon>Cyanophyceae</taxon>
        <taxon>Oscillatoriophycideae</taxon>
        <taxon>Chroococcales</taxon>
        <taxon>Aphanothecaceae</taxon>
        <taxon>Crocosphaera</taxon>
    </lineage>
</organism>
<dbReference type="Gene3D" id="3.40.190.10">
    <property type="entry name" value="Periplasmic binding protein-like II"/>
    <property type="match status" value="2"/>
</dbReference>
<dbReference type="AlphaFoldDB" id="G5J6P1"/>
<reference evidence="4 5" key="1">
    <citation type="journal article" date="2011" name="Front. Microbiol.">
        <title>Two Strains of Crocosphaera watsonii with Highly Conserved Genomes are Distinguished by Strain-Specific Features.</title>
        <authorList>
            <person name="Bench S.R."/>
            <person name="Ilikchyan I.N."/>
            <person name="Tripp H.J."/>
            <person name="Zehr J.P."/>
        </authorList>
    </citation>
    <scope>NUCLEOTIDE SEQUENCE [LARGE SCALE GENOMIC DNA]</scope>
    <source>
        <strain evidence="4 5">WH 0003</strain>
    </source>
</reference>
<dbReference type="SUPFAM" id="SSF53850">
    <property type="entry name" value="Periplasmic binding protein-like II"/>
    <property type="match status" value="1"/>
</dbReference>
<comment type="caution">
    <text evidence="4">The sequence shown here is derived from an EMBL/GenBank/DDBJ whole genome shotgun (WGS) entry which is preliminary data.</text>
</comment>
<keyword evidence="1" id="KW-0813">Transport</keyword>
<dbReference type="InterPro" id="IPR006059">
    <property type="entry name" value="SBP"/>
</dbReference>
<feature type="compositionally biased region" description="Low complexity" evidence="3">
    <location>
        <begin position="30"/>
        <end position="42"/>
    </location>
</feature>
<evidence type="ECO:0000256" key="1">
    <source>
        <dbReference type="ARBA" id="ARBA00022496"/>
    </source>
</evidence>
<evidence type="ECO:0000256" key="3">
    <source>
        <dbReference type="SAM" id="MobiDB-lite"/>
    </source>
</evidence>
<keyword evidence="1" id="KW-0406">Ion transport</keyword>
<evidence type="ECO:0000313" key="5">
    <source>
        <dbReference type="Proteomes" id="UP000003477"/>
    </source>
</evidence>
<dbReference type="RefSeq" id="WP_007311238.1">
    <property type="nucleotide sequence ID" value="NZ_AESD01000465.1"/>
</dbReference>
<name>G5J6P1_CROWT</name>
<dbReference type="PANTHER" id="PTHR30006:SF15">
    <property type="entry name" value="IRON-UTILIZATION PERIPLASMIC PROTEIN"/>
    <property type="match status" value="1"/>
</dbReference>
<dbReference type="GO" id="GO:0006826">
    <property type="term" value="P:iron ion transport"/>
    <property type="evidence" value="ECO:0007669"/>
    <property type="project" value="UniProtKB-KW"/>
</dbReference>
<dbReference type="EMBL" id="AESD01000465">
    <property type="protein sequence ID" value="EHJ12142.1"/>
    <property type="molecule type" value="Genomic_DNA"/>
</dbReference>
<dbReference type="GeneID" id="88766723"/>
<gene>
    <name evidence="4" type="ORF">CWATWH0003_3139</name>
</gene>
<feature type="region of interest" description="Disordered" evidence="3">
    <location>
        <begin position="30"/>
        <end position="51"/>
    </location>
</feature>
<keyword evidence="1" id="KW-0410">Iron transport</keyword>
<accession>G5J6P1</accession>
<proteinExistence type="predicted"/>